<evidence type="ECO:0000313" key="1">
    <source>
        <dbReference type="EMBL" id="GAA0944541.1"/>
    </source>
</evidence>
<evidence type="ECO:0000313" key="2">
    <source>
        <dbReference type="Proteomes" id="UP001500542"/>
    </source>
</evidence>
<dbReference type="Proteomes" id="UP001500542">
    <property type="component" value="Unassembled WGS sequence"/>
</dbReference>
<dbReference type="RefSeq" id="WP_343971595.1">
    <property type="nucleotide sequence ID" value="NZ_BAAAHK010000008.1"/>
</dbReference>
<organism evidence="1 2">
    <name type="scientific">Kribbella koreensis</name>
    <dbReference type="NCBI Taxonomy" id="57909"/>
    <lineage>
        <taxon>Bacteria</taxon>
        <taxon>Bacillati</taxon>
        <taxon>Actinomycetota</taxon>
        <taxon>Actinomycetes</taxon>
        <taxon>Propionibacteriales</taxon>
        <taxon>Kribbellaceae</taxon>
        <taxon>Kribbella</taxon>
    </lineage>
</organism>
<reference evidence="2" key="1">
    <citation type="journal article" date="2019" name="Int. J. Syst. Evol. Microbiol.">
        <title>The Global Catalogue of Microorganisms (GCM) 10K type strain sequencing project: providing services to taxonomists for standard genome sequencing and annotation.</title>
        <authorList>
            <consortium name="The Broad Institute Genomics Platform"/>
            <consortium name="The Broad Institute Genome Sequencing Center for Infectious Disease"/>
            <person name="Wu L."/>
            <person name="Ma J."/>
        </authorList>
    </citation>
    <scope>NUCLEOTIDE SEQUENCE [LARGE SCALE GENOMIC DNA]</scope>
    <source>
        <strain evidence="2">JCM 10977</strain>
    </source>
</reference>
<accession>A0ABP4B1F0</accession>
<comment type="caution">
    <text evidence="1">The sequence shown here is derived from an EMBL/GenBank/DDBJ whole genome shotgun (WGS) entry which is preliminary data.</text>
</comment>
<gene>
    <name evidence="1" type="ORF">GCM10009554_38780</name>
</gene>
<sequence>MSRRTLSLEEVWAEKLGLETAGAAVSGELAARFAYLVQFVLGNEMPPAGSAEEATAYGDLWILSGFLTDARQIINGQEVAR</sequence>
<dbReference type="EMBL" id="BAAAHK010000008">
    <property type="protein sequence ID" value="GAA0944541.1"/>
    <property type="molecule type" value="Genomic_DNA"/>
</dbReference>
<protein>
    <submittedName>
        <fullName evidence="1">Uncharacterized protein</fullName>
    </submittedName>
</protein>
<proteinExistence type="predicted"/>
<name>A0ABP4B1F0_9ACTN</name>
<keyword evidence="2" id="KW-1185">Reference proteome</keyword>